<dbReference type="InterPro" id="IPR046349">
    <property type="entry name" value="C1-like_sf"/>
</dbReference>
<protein>
    <recommendedName>
        <fullName evidence="3">DC1 domain-containing protein</fullName>
    </recommendedName>
</protein>
<dbReference type="Pfam" id="PF03107">
    <property type="entry name" value="C1_2"/>
    <property type="match status" value="1"/>
</dbReference>
<name>A0A6D2HBS1_9BRAS</name>
<dbReference type="PANTHER" id="PTHR47841">
    <property type="entry name" value="DIACYLGLYCEROL KINASE THETA-LIKE-RELATED"/>
    <property type="match status" value="1"/>
</dbReference>
<evidence type="ECO:0000256" key="2">
    <source>
        <dbReference type="SAM" id="Phobius"/>
    </source>
</evidence>
<keyword evidence="7" id="KW-1185">Reference proteome</keyword>
<evidence type="ECO:0000313" key="7">
    <source>
        <dbReference type="Proteomes" id="UP000467841"/>
    </source>
</evidence>
<dbReference type="EMBL" id="CACVBM020001562">
    <property type="protein sequence ID" value="CAA7054197.1"/>
    <property type="molecule type" value="Genomic_DNA"/>
</dbReference>
<evidence type="ECO:0000313" key="5">
    <source>
        <dbReference type="EMBL" id="CAA7054197.1"/>
    </source>
</evidence>
<sequence>MESEGVSLPLIHEHLMVPWNEMRRGDCCGRFESITDGYYCKICDFFVHKICGESSEYMEHPLHSGHTLRLQSDPQDKRCKKCGRDIVNLLYRCNICDFDLDLHCANYPPPRLIDNLEPHGHELIFFQDRVKFDRDGKCEGFPYKCILCNLAFRSLLNPSDVEHPSEVNHPYHSLHPLKLLTGRFRTILIVDVVFAEDGYMISCFIIALLATSAWICVVC</sequence>
<keyword evidence="1" id="KW-0677">Repeat</keyword>
<feature type="domain" description="DC1" evidence="3">
    <location>
        <begin position="61"/>
        <end position="105"/>
    </location>
</feature>
<organism evidence="4 7">
    <name type="scientific">Microthlaspi erraticum</name>
    <dbReference type="NCBI Taxonomy" id="1685480"/>
    <lineage>
        <taxon>Eukaryota</taxon>
        <taxon>Viridiplantae</taxon>
        <taxon>Streptophyta</taxon>
        <taxon>Embryophyta</taxon>
        <taxon>Tracheophyta</taxon>
        <taxon>Spermatophyta</taxon>
        <taxon>Magnoliopsida</taxon>
        <taxon>eudicotyledons</taxon>
        <taxon>Gunneridae</taxon>
        <taxon>Pentapetalae</taxon>
        <taxon>rosids</taxon>
        <taxon>malvids</taxon>
        <taxon>Brassicales</taxon>
        <taxon>Brassicaceae</taxon>
        <taxon>Coluteocarpeae</taxon>
        <taxon>Microthlaspi</taxon>
    </lineage>
</organism>
<gene>
    <name evidence="4" type="ORF">MERR_LOCUS370</name>
    <name evidence="5" type="ORF">MERR_LOCUS41433</name>
    <name evidence="6" type="ORF">MERR_LOCUS48948</name>
</gene>
<keyword evidence="2" id="KW-0472">Membrane</keyword>
<evidence type="ECO:0000313" key="6">
    <source>
        <dbReference type="EMBL" id="CAA7061712.1"/>
    </source>
</evidence>
<accession>A0A6D2HBS1</accession>
<dbReference type="Proteomes" id="UP000467841">
    <property type="component" value="Unassembled WGS sequence"/>
</dbReference>
<keyword evidence="2" id="KW-0812">Transmembrane</keyword>
<reference evidence="4 7" key="1">
    <citation type="submission" date="2020-01" db="EMBL/GenBank/DDBJ databases">
        <authorList>
            <person name="Mishra B."/>
        </authorList>
    </citation>
    <scope>NUCLEOTIDE SEQUENCE [LARGE SCALE GENOMIC DNA]</scope>
</reference>
<evidence type="ECO:0000256" key="1">
    <source>
        <dbReference type="ARBA" id="ARBA00022737"/>
    </source>
</evidence>
<dbReference type="SUPFAM" id="SSF57889">
    <property type="entry name" value="Cysteine-rich domain"/>
    <property type="match status" value="1"/>
</dbReference>
<evidence type="ECO:0000259" key="3">
    <source>
        <dbReference type="Pfam" id="PF03107"/>
    </source>
</evidence>
<dbReference type="PANTHER" id="PTHR47841:SF7">
    <property type="entry name" value="CYSTEINE_HISTIDINE-RICH C1 DOMAIN PROTEIN"/>
    <property type="match status" value="1"/>
</dbReference>
<feature type="transmembrane region" description="Helical" evidence="2">
    <location>
        <begin position="199"/>
        <end position="218"/>
    </location>
</feature>
<proteinExistence type="predicted"/>
<dbReference type="OrthoDB" id="1112100at2759"/>
<dbReference type="InterPro" id="IPR004146">
    <property type="entry name" value="DC1"/>
</dbReference>
<dbReference type="EMBL" id="CACVBM020000022">
    <property type="protein sequence ID" value="CAA7013136.1"/>
    <property type="molecule type" value="Genomic_DNA"/>
</dbReference>
<dbReference type="AlphaFoldDB" id="A0A6D2HBS1"/>
<dbReference type="EMBL" id="CACVBM020001889">
    <property type="protein sequence ID" value="CAA7061712.1"/>
    <property type="molecule type" value="Genomic_DNA"/>
</dbReference>
<keyword evidence="2" id="KW-1133">Transmembrane helix</keyword>
<evidence type="ECO:0000313" key="4">
    <source>
        <dbReference type="EMBL" id="CAA7013136.1"/>
    </source>
</evidence>